<dbReference type="GO" id="GO:0003677">
    <property type="term" value="F:DNA binding"/>
    <property type="evidence" value="ECO:0007669"/>
    <property type="project" value="InterPro"/>
</dbReference>
<keyword evidence="6" id="KW-1185">Reference proteome</keyword>
<evidence type="ECO:0000313" key="5">
    <source>
        <dbReference type="EMBL" id="ASW42933.1"/>
    </source>
</evidence>
<dbReference type="OrthoDB" id="9813147at2"/>
<dbReference type="Proteomes" id="UP000264883">
    <property type="component" value="Chromosome"/>
</dbReference>
<dbReference type="PANTHER" id="PTHR32039:SF7">
    <property type="entry name" value="COMPETENCE PROTEIN COMM"/>
    <property type="match status" value="1"/>
</dbReference>
<dbReference type="InterPro" id="IPR004482">
    <property type="entry name" value="Mg_chelat-rel"/>
</dbReference>
<evidence type="ECO:0000313" key="6">
    <source>
        <dbReference type="Proteomes" id="UP000264883"/>
    </source>
</evidence>
<dbReference type="Pfam" id="PF13541">
    <property type="entry name" value="ChlI"/>
    <property type="match status" value="1"/>
</dbReference>
<evidence type="ECO:0000256" key="3">
    <source>
        <dbReference type="ARBA" id="ARBA00022840"/>
    </source>
</evidence>
<keyword evidence="3" id="KW-0067">ATP-binding</keyword>
<evidence type="ECO:0000256" key="1">
    <source>
        <dbReference type="ARBA" id="ARBA00006354"/>
    </source>
</evidence>
<dbReference type="InterPro" id="IPR003593">
    <property type="entry name" value="AAA+_ATPase"/>
</dbReference>
<dbReference type="KEGG" id="cia:BEN51_05450"/>
<feature type="domain" description="AAA+ ATPase" evidence="4">
    <location>
        <begin position="212"/>
        <end position="395"/>
    </location>
</feature>
<organism evidence="5 6">
    <name type="scientific">Clostridium isatidis</name>
    <dbReference type="NCBI Taxonomy" id="182773"/>
    <lineage>
        <taxon>Bacteria</taxon>
        <taxon>Bacillati</taxon>
        <taxon>Bacillota</taxon>
        <taxon>Clostridia</taxon>
        <taxon>Eubacteriales</taxon>
        <taxon>Clostridiaceae</taxon>
        <taxon>Clostridium</taxon>
    </lineage>
</organism>
<dbReference type="Gene3D" id="3.30.230.10">
    <property type="match status" value="1"/>
</dbReference>
<accession>A0A343JBM5</accession>
<reference evidence="5 6" key="1">
    <citation type="submission" date="2016-08" db="EMBL/GenBank/DDBJ databases">
        <title>Complete Genome Sequence Of The Indigo Reducing Clostridium isatidis DSM15098.</title>
        <authorList>
            <person name="Little G.T."/>
            <person name="Minton N.P."/>
        </authorList>
    </citation>
    <scope>NUCLEOTIDE SEQUENCE [LARGE SCALE GENOMIC DNA]</scope>
    <source>
        <strain evidence="5 6">DSM 15098</strain>
    </source>
</reference>
<protein>
    <submittedName>
        <fullName evidence="5">Magnesium chelatase</fullName>
    </submittedName>
</protein>
<dbReference type="Gene3D" id="3.40.50.300">
    <property type="entry name" value="P-loop containing nucleotide triphosphate hydrolases"/>
    <property type="match status" value="1"/>
</dbReference>
<evidence type="ECO:0000259" key="4">
    <source>
        <dbReference type="SMART" id="SM00382"/>
    </source>
</evidence>
<dbReference type="SMART" id="SM00382">
    <property type="entry name" value="AAA"/>
    <property type="match status" value="1"/>
</dbReference>
<dbReference type="SUPFAM" id="SSF54211">
    <property type="entry name" value="Ribosomal protein S5 domain 2-like"/>
    <property type="match status" value="1"/>
</dbReference>
<dbReference type="PRINTS" id="PR01657">
    <property type="entry name" value="MCMFAMILY"/>
</dbReference>
<dbReference type="Pfam" id="PF01078">
    <property type="entry name" value="Mg_chelatase"/>
    <property type="match status" value="1"/>
</dbReference>
<dbReference type="SUPFAM" id="SSF52540">
    <property type="entry name" value="P-loop containing nucleoside triphosphate hydrolases"/>
    <property type="match status" value="1"/>
</dbReference>
<dbReference type="InterPro" id="IPR000523">
    <property type="entry name" value="Mg_chelatse_chII-like_cat_dom"/>
</dbReference>
<dbReference type="GO" id="GO:0005524">
    <property type="term" value="F:ATP binding"/>
    <property type="evidence" value="ECO:0007669"/>
    <property type="project" value="UniProtKB-KW"/>
</dbReference>
<dbReference type="InterPro" id="IPR025158">
    <property type="entry name" value="Mg_chelat-rel_C"/>
</dbReference>
<gene>
    <name evidence="5" type="ORF">BEN51_05450</name>
</gene>
<dbReference type="RefSeq" id="WP_119865073.1">
    <property type="nucleotide sequence ID" value="NZ_CP016786.1"/>
</dbReference>
<proteinExistence type="inferred from homology"/>
<name>A0A343JBM5_9CLOT</name>
<dbReference type="InterPro" id="IPR027417">
    <property type="entry name" value="P-loop_NTPase"/>
</dbReference>
<evidence type="ECO:0000256" key="2">
    <source>
        <dbReference type="ARBA" id="ARBA00022741"/>
    </source>
</evidence>
<dbReference type="PANTHER" id="PTHR32039">
    <property type="entry name" value="MAGNESIUM-CHELATASE SUBUNIT CHLI"/>
    <property type="match status" value="1"/>
</dbReference>
<dbReference type="AlphaFoldDB" id="A0A343JBM5"/>
<dbReference type="InterPro" id="IPR014721">
    <property type="entry name" value="Ribsml_uS5_D2-typ_fold_subgr"/>
</dbReference>
<dbReference type="Pfam" id="PF13335">
    <property type="entry name" value="Mg_chelatase_C"/>
    <property type="match status" value="1"/>
</dbReference>
<dbReference type="InterPro" id="IPR020568">
    <property type="entry name" value="Ribosomal_Su5_D2-typ_SF"/>
</dbReference>
<dbReference type="InterPro" id="IPR001208">
    <property type="entry name" value="MCM_dom"/>
</dbReference>
<dbReference type="InterPro" id="IPR045006">
    <property type="entry name" value="CHLI-like"/>
</dbReference>
<keyword evidence="2" id="KW-0547">Nucleotide-binding</keyword>
<comment type="similarity">
    <text evidence="1">Belongs to the Mg-chelatase subunits D/I family. ComM subfamily.</text>
</comment>
<sequence>MSIEIISATYNGLDGILVNVEVDITKGIPSFNIVGLPDASIKEAKERVRSAIINSGFEFPLGRITINLAPADLRKIGSLLDLPIAIGLLMESKQISPKNLKDFIIFGELSLAGDLKEIKGVLPIIFEGKNKEKNNFIFPYNNLKELRYFNIGNFYPFRNLKEVVSFIENQDLLPFEFCEDDKKRNNDDKYIDYSDIIGQQTSKRAMEVAAAGRHNILLFGSPGAGKTMLAKALPSIMPNLTYKEKMEIAKIYSASGMYLEGHGINRPFRNPHHTITKVALAGGGKEIKAGEITLAHNGVLFLDEILEFKREVLEVLREPLEEKVVRINRLNYSYNLPSNFLLIGAFNPCPCGLYSGNFGENGCTCTETEIKRYQKRLSRALLDRIDLLNYVPRIKLEDINCKKDRIDSKTMKARVMRAVEIQRQRYKNSSYNYNSEVKGKDINKFFNITKEAVDLVKLFYDKFNLTMRSYDKIIKISRTLADLDESENIYEYHIFEALAYRKNIFGEII</sequence>
<dbReference type="NCBIfam" id="TIGR00368">
    <property type="entry name" value="YifB family Mg chelatase-like AAA ATPase"/>
    <property type="match status" value="1"/>
</dbReference>
<dbReference type="EMBL" id="CP016786">
    <property type="protein sequence ID" value="ASW42933.1"/>
    <property type="molecule type" value="Genomic_DNA"/>
</dbReference>